<dbReference type="AlphaFoldDB" id="A0A918CNV2"/>
<proteinExistence type="predicted"/>
<evidence type="ECO:0000313" key="2">
    <source>
        <dbReference type="Proteomes" id="UP000603865"/>
    </source>
</evidence>
<evidence type="ECO:0000313" key="1">
    <source>
        <dbReference type="EMBL" id="GGR34112.1"/>
    </source>
</evidence>
<dbReference type="RefSeq" id="WP_189093286.1">
    <property type="nucleotide sequence ID" value="NZ_BMQL01000062.1"/>
</dbReference>
<dbReference type="EMBL" id="BMQL01000062">
    <property type="protein sequence ID" value="GGR34112.1"/>
    <property type="molecule type" value="Genomic_DNA"/>
</dbReference>
<organism evidence="1 2">
    <name type="scientific">Deinococcus ruber</name>
    <dbReference type="NCBI Taxonomy" id="1848197"/>
    <lineage>
        <taxon>Bacteria</taxon>
        <taxon>Thermotogati</taxon>
        <taxon>Deinococcota</taxon>
        <taxon>Deinococci</taxon>
        <taxon>Deinococcales</taxon>
        <taxon>Deinococcaceae</taxon>
        <taxon>Deinococcus</taxon>
    </lineage>
</organism>
<accession>A0A918CNV2</accession>
<sequence length="103" mass="11187">MIEGEAQGLPLYGFCDGCGAPNGVLRKTGMNFSEYFCPECTKKDALYLGAITHLNVLYEVSLQAWQTIWGDEKYITDNISELSGITGNAVGEEAAKAREEGES</sequence>
<reference evidence="1" key="2">
    <citation type="submission" date="2020-09" db="EMBL/GenBank/DDBJ databases">
        <authorList>
            <person name="Sun Q."/>
            <person name="Ohkuma M."/>
        </authorList>
    </citation>
    <scope>NUCLEOTIDE SEQUENCE</scope>
    <source>
        <strain evidence="1">JCM 31311</strain>
    </source>
</reference>
<gene>
    <name evidence="1" type="ORF">GCM10008957_50400</name>
</gene>
<comment type="caution">
    <text evidence="1">The sequence shown here is derived from an EMBL/GenBank/DDBJ whole genome shotgun (WGS) entry which is preliminary data.</text>
</comment>
<reference evidence="1" key="1">
    <citation type="journal article" date="2014" name="Int. J. Syst. Evol. Microbiol.">
        <title>Complete genome sequence of Corynebacterium casei LMG S-19264T (=DSM 44701T), isolated from a smear-ripened cheese.</title>
        <authorList>
            <consortium name="US DOE Joint Genome Institute (JGI-PGF)"/>
            <person name="Walter F."/>
            <person name="Albersmeier A."/>
            <person name="Kalinowski J."/>
            <person name="Ruckert C."/>
        </authorList>
    </citation>
    <scope>NUCLEOTIDE SEQUENCE</scope>
    <source>
        <strain evidence="1">JCM 31311</strain>
    </source>
</reference>
<keyword evidence="2" id="KW-1185">Reference proteome</keyword>
<dbReference type="Proteomes" id="UP000603865">
    <property type="component" value="Unassembled WGS sequence"/>
</dbReference>
<protein>
    <submittedName>
        <fullName evidence="1">Uncharacterized protein</fullName>
    </submittedName>
</protein>
<name>A0A918CNV2_9DEIO</name>